<comment type="caution">
    <text evidence="1">The sequence shown here is derived from an EMBL/GenBank/DDBJ whole genome shotgun (WGS) entry which is preliminary data.</text>
</comment>
<dbReference type="EMBL" id="JACGCM010000201">
    <property type="protein sequence ID" value="KAF6175292.1"/>
    <property type="molecule type" value="Genomic_DNA"/>
</dbReference>
<dbReference type="AlphaFoldDB" id="A0A7J7P7P5"/>
<evidence type="ECO:0000313" key="1">
    <source>
        <dbReference type="EMBL" id="KAF6175292.1"/>
    </source>
</evidence>
<dbReference type="Proteomes" id="UP000541444">
    <property type="component" value="Unassembled WGS sequence"/>
</dbReference>
<reference evidence="1 2" key="1">
    <citation type="journal article" date="2020" name="IScience">
        <title>Genome Sequencing of the Endangered Kingdonia uniflora (Circaeasteraceae, Ranunculales) Reveals Potential Mechanisms of Evolutionary Specialization.</title>
        <authorList>
            <person name="Sun Y."/>
            <person name="Deng T."/>
            <person name="Zhang A."/>
            <person name="Moore M.J."/>
            <person name="Landis J.B."/>
            <person name="Lin N."/>
            <person name="Zhang H."/>
            <person name="Zhang X."/>
            <person name="Huang J."/>
            <person name="Zhang X."/>
            <person name="Sun H."/>
            <person name="Wang H."/>
        </authorList>
    </citation>
    <scope>NUCLEOTIDE SEQUENCE [LARGE SCALE GENOMIC DNA]</scope>
    <source>
        <strain evidence="1">TB1705</strain>
        <tissue evidence="1">Leaf</tissue>
    </source>
</reference>
<accession>A0A7J7P7P5</accession>
<proteinExistence type="predicted"/>
<keyword evidence="2" id="KW-1185">Reference proteome</keyword>
<evidence type="ECO:0000313" key="2">
    <source>
        <dbReference type="Proteomes" id="UP000541444"/>
    </source>
</evidence>
<protein>
    <submittedName>
        <fullName evidence="1">Uncharacterized protein</fullName>
    </submittedName>
</protein>
<sequence length="81" mass="9526">MEIEILTTIKPNHNVNFIVSPIMALEEDQRFSGYNNKANNISSQVIRIVNQWKKLIMKKMSMSRWSFFITTILQVKPRLNS</sequence>
<gene>
    <name evidence="1" type="ORF">GIB67_000613</name>
</gene>
<name>A0A7J7P7P5_9MAGN</name>
<organism evidence="1 2">
    <name type="scientific">Kingdonia uniflora</name>
    <dbReference type="NCBI Taxonomy" id="39325"/>
    <lineage>
        <taxon>Eukaryota</taxon>
        <taxon>Viridiplantae</taxon>
        <taxon>Streptophyta</taxon>
        <taxon>Embryophyta</taxon>
        <taxon>Tracheophyta</taxon>
        <taxon>Spermatophyta</taxon>
        <taxon>Magnoliopsida</taxon>
        <taxon>Ranunculales</taxon>
        <taxon>Circaeasteraceae</taxon>
        <taxon>Kingdonia</taxon>
    </lineage>
</organism>